<dbReference type="Proteomes" id="UP001162741">
    <property type="component" value="Chromosome"/>
</dbReference>
<reference evidence="2" key="1">
    <citation type="submission" date="2022-10" db="EMBL/GenBank/DDBJ databases">
        <title>Chitinophaga sp. nov., isolated from soil.</title>
        <authorList>
            <person name="Jeon C.O."/>
        </authorList>
    </citation>
    <scope>NUCLEOTIDE SEQUENCE</scope>
    <source>
        <strain evidence="2">R8</strain>
    </source>
</reference>
<keyword evidence="3" id="KW-1185">Reference proteome</keyword>
<evidence type="ECO:0000259" key="1">
    <source>
        <dbReference type="Pfam" id="PF00144"/>
    </source>
</evidence>
<accession>A0ABY6IUV8</accession>
<dbReference type="PANTHER" id="PTHR43283:SF18">
    <property type="match status" value="1"/>
</dbReference>
<dbReference type="SUPFAM" id="SSF56601">
    <property type="entry name" value="beta-lactamase/transpeptidase-like"/>
    <property type="match status" value="1"/>
</dbReference>
<sequence>MRFPLLMLLCLPTCASAQQIKRIDGSRISAEALTRKIHYLMDTAHVQGMGVTVFNDNKIVYQQTFGYKRADTKAPLTGSTNIYGASLSKAVFAVMVMKLVEQGRLDLDKPLQQYLDKPIYEYSTRTKWQDHYEYFKKDTNYRLITARMCLSHTSGLPNWRWDMPDQQPQIRFKPGSHYGYSGEGMVYLQTVLERLTGQSLQSMADELVFKPLRMQRSAYQWLPAYESDYAFGHQPDGKLYEKDKDNEPRAPSTLETTFDDLSIFFQSVLQQKTLSAASTKAMFSPQIPLRSQYQFGTNAWSDTLGRYHHTISLSYGLGWSLLKTPYGWGAFKEGHGDGFQHYCILFPSLKSGILIMTNSDNGESIYRELLEAAIGDRYTPWEWHRYVPYDVKKM</sequence>
<evidence type="ECO:0000313" key="3">
    <source>
        <dbReference type="Proteomes" id="UP001162741"/>
    </source>
</evidence>
<dbReference type="InterPro" id="IPR001466">
    <property type="entry name" value="Beta-lactam-related"/>
</dbReference>
<gene>
    <name evidence="2" type="ORF">MKQ68_13770</name>
</gene>
<dbReference type="PANTHER" id="PTHR43283">
    <property type="entry name" value="BETA-LACTAMASE-RELATED"/>
    <property type="match status" value="1"/>
</dbReference>
<feature type="domain" description="Beta-lactamase-related" evidence="1">
    <location>
        <begin position="34"/>
        <end position="364"/>
    </location>
</feature>
<evidence type="ECO:0000313" key="2">
    <source>
        <dbReference type="EMBL" id="UYQ91160.1"/>
    </source>
</evidence>
<proteinExistence type="predicted"/>
<dbReference type="EMBL" id="CP107006">
    <property type="protein sequence ID" value="UYQ91160.1"/>
    <property type="molecule type" value="Genomic_DNA"/>
</dbReference>
<dbReference type="InterPro" id="IPR012338">
    <property type="entry name" value="Beta-lactam/transpept-like"/>
</dbReference>
<organism evidence="2 3">
    <name type="scientific">Chitinophaga horti</name>
    <dbReference type="NCBI Taxonomy" id="2920382"/>
    <lineage>
        <taxon>Bacteria</taxon>
        <taxon>Pseudomonadati</taxon>
        <taxon>Bacteroidota</taxon>
        <taxon>Chitinophagia</taxon>
        <taxon>Chitinophagales</taxon>
        <taxon>Chitinophagaceae</taxon>
        <taxon>Chitinophaga</taxon>
    </lineage>
</organism>
<dbReference type="InterPro" id="IPR050789">
    <property type="entry name" value="Diverse_Enzym_Activities"/>
</dbReference>
<dbReference type="Gene3D" id="3.40.710.10">
    <property type="entry name" value="DD-peptidase/beta-lactamase superfamily"/>
    <property type="match status" value="1"/>
</dbReference>
<dbReference type="RefSeq" id="WP_244845672.1">
    <property type="nucleotide sequence ID" value="NZ_CP107006.1"/>
</dbReference>
<dbReference type="Pfam" id="PF00144">
    <property type="entry name" value="Beta-lactamase"/>
    <property type="match status" value="1"/>
</dbReference>
<protein>
    <submittedName>
        <fullName evidence="2">Beta-lactamase family protein</fullName>
    </submittedName>
</protein>
<name>A0ABY6IUV8_9BACT</name>